<protein>
    <submittedName>
        <fullName evidence="2">GNAT family N-acetyltransferase</fullName>
    </submittedName>
</protein>
<dbReference type="GO" id="GO:0016747">
    <property type="term" value="F:acyltransferase activity, transferring groups other than amino-acyl groups"/>
    <property type="evidence" value="ECO:0007669"/>
    <property type="project" value="InterPro"/>
</dbReference>
<dbReference type="AlphaFoldDB" id="A0A563F1H8"/>
<dbReference type="PROSITE" id="PS51186">
    <property type="entry name" value="GNAT"/>
    <property type="match status" value="1"/>
</dbReference>
<dbReference type="InterPro" id="IPR016181">
    <property type="entry name" value="Acyl_CoA_acyltransferase"/>
</dbReference>
<sequence>MVDVVPEGWPHQAFLASDRLRLEPVEVAHAEAMEQVLADPVLYEVIGGEPPTAPQLRERYGRWQTPRSADGAEGWLNWIVFRAEDDAAVGTVQATITLVGQGARAELAWVVGSSFQRRGFAVEATGRVIRWLADHDVVTLCAHVARGHTASERVAAKLGMVPTDVVVDGERRWIAPE</sequence>
<comment type="caution">
    <text evidence="2">The sequence shown here is derived from an EMBL/GenBank/DDBJ whole genome shotgun (WGS) entry which is preliminary data.</text>
</comment>
<dbReference type="EMBL" id="VOBR01000002">
    <property type="protein sequence ID" value="TWP53601.1"/>
    <property type="molecule type" value="Genomic_DNA"/>
</dbReference>
<reference evidence="2 3" key="1">
    <citation type="submission" date="2019-07" db="EMBL/GenBank/DDBJ databases">
        <title>Lentzea xizangensis sp. nov., isolated from Qinghai-Tibetan Plateau Soils.</title>
        <authorList>
            <person name="Huang J."/>
        </authorList>
    </citation>
    <scope>NUCLEOTIDE SEQUENCE [LARGE SCALE GENOMIC DNA]</scope>
    <source>
        <strain evidence="2 3">FXJ1.1311</strain>
    </source>
</reference>
<dbReference type="Proteomes" id="UP000316639">
    <property type="component" value="Unassembled WGS sequence"/>
</dbReference>
<dbReference type="Gene3D" id="3.40.630.30">
    <property type="match status" value="1"/>
</dbReference>
<dbReference type="Pfam" id="PF13302">
    <property type="entry name" value="Acetyltransf_3"/>
    <property type="match status" value="1"/>
</dbReference>
<dbReference type="InterPro" id="IPR000182">
    <property type="entry name" value="GNAT_dom"/>
</dbReference>
<proteinExistence type="predicted"/>
<organism evidence="2 3">
    <name type="scientific">Lentzea tibetensis</name>
    <dbReference type="NCBI Taxonomy" id="2591470"/>
    <lineage>
        <taxon>Bacteria</taxon>
        <taxon>Bacillati</taxon>
        <taxon>Actinomycetota</taxon>
        <taxon>Actinomycetes</taxon>
        <taxon>Pseudonocardiales</taxon>
        <taxon>Pseudonocardiaceae</taxon>
        <taxon>Lentzea</taxon>
    </lineage>
</organism>
<evidence type="ECO:0000313" key="3">
    <source>
        <dbReference type="Proteomes" id="UP000316639"/>
    </source>
</evidence>
<keyword evidence="3" id="KW-1185">Reference proteome</keyword>
<dbReference type="PANTHER" id="PTHR43792">
    <property type="entry name" value="GNAT FAMILY, PUTATIVE (AFU_ORTHOLOGUE AFUA_3G00765)-RELATED-RELATED"/>
    <property type="match status" value="1"/>
</dbReference>
<gene>
    <name evidence="2" type="ORF">FKR81_02190</name>
</gene>
<dbReference type="RefSeq" id="WP_146349197.1">
    <property type="nucleotide sequence ID" value="NZ_VOBR01000002.1"/>
</dbReference>
<dbReference type="SUPFAM" id="SSF55729">
    <property type="entry name" value="Acyl-CoA N-acyltransferases (Nat)"/>
    <property type="match status" value="1"/>
</dbReference>
<evidence type="ECO:0000259" key="1">
    <source>
        <dbReference type="PROSITE" id="PS51186"/>
    </source>
</evidence>
<name>A0A563F1H8_9PSEU</name>
<evidence type="ECO:0000313" key="2">
    <source>
        <dbReference type="EMBL" id="TWP53601.1"/>
    </source>
</evidence>
<dbReference type="OrthoDB" id="4403558at2"/>
<accession>A0A563F1H8</accession>
<keyword evidence="2" id="KW-0808">Transferase</keyword>
<dbReference type="InterPro" id="IPR051531">
    <property type="entry name" value="N-acetyltransferase"/>
</dbReference>
<feature type="domain" description="N-acetyltransferase" evidence="1">
    <location>
        <begin position="20"/>
        <end position="177"/>
    </location>
</feature>